<comment type="caution">
    <text evidence="5">The sequence shown here is derived from an EMBL/GenBank/DDBJ whole genome shotgun (WGS) entry which is preliminary data.</text>
</comment>
<dbReference type="PANTHER" id="PTHR41237">
    <property type="entry name" value="37S RIBOSOMAL PROTEIN MRP21, MITOCHONDRIAL"/>
    <property type="match status" value="1"/>
</dbReference>
<dbReference type="STRING" id="741276.A0A2S5B766"/>
<keyword evidence="2" id="KW-0689">Ribosomal protein</keyword>
<keyword evidence="6" id="KW-1185">Reference proteome</keyword>
<evidence type="ECO:0000313" key="5">
    <source>
        <dbReference type="EMBL" id="POY72607.1"/>
    </source>
</evidence>
<dbReference type="OrthoDB" id="2501249at2759"/>
<evidence type="ECO:0000256" key="4">
    <source>
        <dbReference type="SAM" id="MobiDB-lite"/>
    </source>
</evidence>
<keyword evidence="3" id="KW-0687">Ribonucleoprotein</keyword>
<dbReference type="Pfam" id="PF01165">
    <property type="entry name" value="Ribosomal_S21"/>
    <property type="match status" value="1"/>
</dbReference>
<evidence type="ECO:0000256" key="1">
    <source>
        <dbReference type="ARBA" id="ARBA00006640"/>
    </source>
</evidence>
<dbReference type="EMBL" id="PJQD01000048">
    <property type="protein sequence ID" value="POY72607.1"/>
    <property type="molecule type" value="Genomic_DNA"/>
</dbReference>
<dbReference type="InterPro" id="IPR052837">
    <property type="entry name" value="Mitoribosomal_bS21"/>
</dbReference>
<dbReference type="PANTHER" id="PTHR41237:SF1">
    <property type="entry name" value="SMALL RIBOSOMAL SUBUNIT PROTEIN BS21M"/>
    <property type="match status" value="1"/>
</dbReference>
<name>A0A2S5B766_9BASI</name>
<gene>
    <name evidence="5" type="ORF">BMF94_4435</name>
</gene>
<feature type="region of interest" description="Disordered" evidence="4">
    <location>
        <begin position="30"/>
        <end position="60"/>
    </location>
</feature>
<reference evidence="5 6" key="1">
    <citation type="journal article" date="2018" name="Front. Microbiol.">
        <title>Prospects for Fungal Bioremediation of Acidic Radioactive Waste Sites: Characterization and Genome Sequence of Rhodotorula taiwanensis MD1149.</title>
        <authorList>
            <person name="Tkavc R."/>
            <person name="Matrosova V.Y."/>
            <person name="Grichenko O.E."/>
            <person name="Gostincar C."/>
            <person name="Volpe R.P."/>
            <person name="Klimenkova P."/>
            <person name="Gaidamakova E.K."/>
            <person name="Zhou C.E."/>
            <person name="Stewart B.J."/>
            <person name="Lyman M.G."/>
            <person name="Malfatti S.A."/>
            <person name="Rubinfeld B."/>
            <person name="Courtot M."/>
            <person name="Singh J."/>
            <person name="Dalgard C.L."/>
            <person name="Hamilton T."/>
            <person name="Frey K.G."/>
            <person name="Gunde-Cimerman N."/>
            <person name="Dugan L."/>
            <person name="Daly M.J."/>
        </authorList>
    </citation>
    <scope>NUCLEOTIDE SEQUENCE [LARGE SCALE GENOMIC DNA]</scope>
    <source>
        <strain evidence="5 6">MD1149</strain>
    </source>
</reference>
<organism evidence="5 6">
    <name type="scientific">Rhodotorula taiwanensis</name>
    <dbReference type="NCBI Taxonomy" id="741276"/>
    <lineage>
        <taxon>Eukaryota</taxon>
        <taxon>Fungi</taxon>
        <taxon>Dikarya</taxon>
        <taxon>Basidiomycota</taxon>
        <taxon>Pucciniomycotina</taxon>
        <taxon>Microbotryomycetes</taxon>
        <taxon>Sporidiobolales</taxon>
        <taxon>Sporidiobolaceae</taxon>
        <taxon>Rhodotorula</taxon>
    </lineage>
</organism>
<dbReference type="AlphaFoldDB" id="A0A2S5B766"/>
<accession>A0A2S5B766</accession>
<dbReference type="GO" id="GO:0005840">
    <property type="term" value="C:ribosome"/>
    <property type="evidence" value="ECO:0007669"/>
    <property type="project" value="UniProtKB-KW"/>
</dbReference>
<feature type="region of interest" description="Disordered" evidence="4">
    <location>
        <begin position="72"/>
        <end position="91"/>
    </location>
</feature>
<dbReference type="Proteomes" id="UP000237144">
    <property type="component" value="Unassembled WGS sequence"/>
</dbReference>
<dbReference type="GO" id="GO:0003735">
    <property type="term" value="F:structural constituent of ribosome"/>
    <property type="evidence" value="ECO:0007669"/>
    <property type="project" value="InterPro"/>
</dbReference>
<sequence>MNSLVTSFRTALRFQPARTFSPCCRGYSTVPPVESAPSSEPAPSLGDSASQAAPSSGSSQLDAVIKNVAANKGKGRQAHQGGQRRGPLPSDYAQLYSSPSARSAYGANPSTPEQIWAFTPPVKYTPPVTLTSARSFAVRDGNVARAYRNLNRTLRENNVRLELRRQERFESPSNKRVRLNSERHRRRFKVAVGKAVALAMRMKDK</sequence>
<evidence type="ECO:0008006" key="7">
    <source>
        <dbReference type="Google" id="ProtNLM"/>
    </source>
</evidence>
<protein>
    <recommendedName>
        <fullName evidence="7">Ribosomal protein S21</fullName>
    </recommendedName>
</protein>
<dbReference type="GO" id="GO:1990904">
    <property type="term" value="C:ribonucleoprotein complex"/>
    <property type="evidence" value="ECO:0007669"/>
    <property type="project" value="UniProtKB-KW"/>
</dbReference>
<evidence type="ECO:0000256" key="3">
    <source>
        <dbReference type="ARBA" id="ARBA00023274"/>
    </source>
</evidence>
<comment type="similarity">
    <text evidence="1">Belongs to the bacterial ribosomal protein bS21 family.</text>
</comment>
<dbReference type="NCBIfam" id="TIGR00030">
    <property type="entry name" value="S21p"/>
    <property type="match status" value="1"/>
</dbReference>
<dbReference type="InterPro" id="IPR001911">
    <property type="entry name" value="Ribosomal_bS21"/>
</dbReference>
<proteinExistence type="inferred from homology"/>
<dbReference type="GO" id="GO:0006412">
    <property type="term" value="P:translation"/>
    <property type="evidence" value="ECO:0007669"/>
    <property type="project" value="InterPro"/>
</dbReference>
<evidence type="ECO:0000313" key="6">
    <source>
        <dbReference type="Proteomes" id="UP000237144"/>
    </source>
</evidence>
<evidence type="ECO:0000256" key="2">
    <source>
        <dbReference type="ARBA" id="ARBA00022980"/>
    </source>
</evidence>